<dbReference type="GO" id="GO:0097367">
    <property type="term" value="F:carbohydrate derivative binding"/>
    <property type="evidence" value="ECO:0007669"/>
    <property type="project" value="InterPro"/>
</dbReference>
<dbReference type="EMBL" id="CP019650">
    <property type="protein sequence ID" value="AQQ68508.1"/>
    <property type="molecule type" value="Genomic_DNA"/>
</dbReference>
<dbReference type="OrthoDB" id="9810929at2"/>
<feature type="domain" description="SIS" evidence="1">
    <location>
        <begin position="34"/>
        <end position="197"/>
    </location>
</feature>
<evidence type="ECO:0000313" key="2">
    <source>
        <dbReference type="EMBL" id="AQQ68508.1"/>
    </source>
</evidence>
<dbReference type="Pfam" id="PF13580">
    <property type="entry name" value="SIS_2"/>
    <property type="match status" value="1"/>
</dbReference>
<dbReference type="InterPro" id="IPR001347">
    <property type="entry name" value="SIS_dom"/>
</dbReference>
<proteinExistence type="predicted"/>
<dbReference type="GO" id="GO:0016853">
    <property type="term" value="F:isomerase activity"/>
    <property type="evidence" value="ECO:0007669"/>
    <property type="project" value="UniProtKB-KW"/>
</dbReference>
<dbReference type="PANTHER" id="PTHR30390:SF6">
    <property type="entry name" value="DNAA INITIATOR-ASSOCIATING PROTEIN DIAA"/>
    <property type="match status" value="1"/>
</dbReference>
<name>A0A1Q2M7I8_9GAMM</name>
<evidence type="ECO:0000313" key="3">
    <source>
        <dbReference type="Proteomes" id="UP000188219"/>
    </source>
</evidence>
<dbReference type="KEGG" id="maga:Mag101_13345"/>
<keyword evidence="3" id="KW-1185">Reference proteome</keyword>
<dbReference type="InterPro" id="IPR050099">
    <property type="entry name" value="SIS_GmhA/DiaA_subfam"/>
</dbReference>
<dbReference type="InterPro" id="IPR046348">
    <property type="entry name" value="SIS_dom_sf"/>
</dbReference>
<protein>
    <submittedName>
        <fullName evidence="2">Phosphoheptose isomerase</fullName>
    </submittedName>
</protein>
<reference evidence="2" key="1">
    <citation type="submission" date="2017-02" db="EMBL/GenBank/DDBJ databases">
        <title>Genome of Microbulbifer agarilyticus GP101.</title>
        <authorList>
            <person name="Jung J."/>
            <person name="Bae S.S."/>
            <person name="Baek K."/>
        </authorList>
    </citation>
    <scope>NUCLEOTIDE SEQUENCE [LARGE SCALE GENOMIC DNA]</scope>
    <source>
        <strain evidence="2">GP101</strain>
    </source>
</reference>
<dbReference type="CDD" id="cd05006">
    <property type="entry name" value="SIS_GmhA"/>
    <property type="match status" value="1"/>
</dbReference>
<organism evidence="2 3">
    <name type="scientific">Microbulbifer agarilyticus</name>
    <dbReference type="NCBI Taxonomy" id="260552"/>
    <lineage>
        <taxon>Bacteria</taxon>
        <taxon>Pseudomonadati</taxon>
        <taxon>Pseudomonadota</taxon>
        <taxon>Gammaproteobacteria</taxon>
        <taxon>Cellvibrionales</taxon>
        <taxon>Microbulbiferaceae</taxon>
        <taxon>Microbulbifer</taxon>
    </lineage>
</organism>
<dbReference type="Proteomes" id="UP000188219">
    <property type="component" value="Chromosome"/>
</dbReference>
<sequence length="197" mass="20950">MEQRVVTLFHRSIEATMNAGELLAPYIAEASEMIVHTLLAENKLLICGNGLSGALAQSFSAQLMGGFERERPGLPAIALNGDAVTTGTVARNHGRAESYARQIRALGQPGDLLVIISTDGQDSNLVQAIRAAHDRDMGVLALTGGEADGDCTALLDVHDIELRVPSPVASEVHQVQLLILFCLCDLIDSSLFGGFEE</sequence>
<gene>
    <name evidence="2" type="ORF">Mag101_13345</name>
</gene>
<dbReference type="PROSITE" id="PS51464">
    <property type="entry name" value="SIS"/>
    <property type="match status" value="1"/>
</dbReference>
<accession>A0A1Q2M7I8</accession>
<dbReference type="Gene3D" id="3.40.50.10490">
    <property type="entry name" value="Glucose-6-phosphate isomerase like protein, domain 1"/>
    <property type="match status" value="1"/>
</dbReference>
<evidence type="ECO:0000259" key="1">
    <source>
        <dbReference type="PROSITE" id="PS51464"/>
    </source>
</evidence>
<dbReference type="eggNOG" id="COG0279">
    <property type="taxonomic scope" value="Bacteria"/>
</dbReference>
<keyword evidence="2" id="KW-0413">Isomerase</keyword>
<dbReference type="RefSeq" id="WP_077405923.1">
    <property type="nucleotide sequence ID" value="NZ_CP019650.1"/>
</dbReference>
<dbReference type="AlphaFoldDB" id="A0A1Q2M7I8"/>
<dbReference type="STRING" id="260552.Mag101_13345"/>
<dbReference type="InterPro" id="IPR035461">
    <property type="entry name" value="GmhA/DiaA"/>
</dbReference>
<dbReference type="SUPFAM" id="SSF53697">
    <property type="entry name" value="SIS domain"/>
    <property type="match status" value="1"/>
</dbReference>
<dbReference type="GO" id="GO:1901135">
    <property type="term" value="P:carbohydrate derivative metabolic process"/>
    <property type="evidence" value="ECO:0007669"/>
    <property type="project" value="InterPro"/>
</dbReference>
<dbReference type="PANTHER" id="PTHR30390">
    <property type="entry name" value="SEDOHEPTULOSE 7-PHOSPHATE ISOMERASE / DNAA INITIATOR-ASSOCIATING FACTOR FOR REPLICATION INITIATION"/>
    <property type="match status" value="1"/>
</dbReference>